<organism evidence="1 2">
    <name type="scientific">Acrobeloides nanus</name>
    <dbReference type="NCBI Taxonomy" id="290746"/>
    <lineage>
        <taxon>Eukaryota</taxon>
        <taxon>Metazoa</taxon>
        <taxon>Ecdysozoa</taxon>
        <taxon>Nematoda</taxon>
        <taxon>Chromadorea</taxon>
        <taxon>Rhabditida</taxon>
        <taxon>Tylenchina</taxon>
        <taxon>Cephalobomorpha</taxon>
        <taxon>Cephaloboidea</taxon>
        <taxon>Cephalobidae</taxon>
        <taxon>Acrobeloides</taxon>
    </lineage>
</organism>
<dbReference type="AlphaFoldDB" id="A0A914E3M8"/>
<proteinExistence type="predicted"/>
<protein>
    <submittedName>
        <fullName evidence="2">Uncharacterized protein</fullName>
    </submittedName>
</protein>
<dbReference type="Proteomes" id="UP000887540">
    <property type="component" value="Unplaced"/>
</dbReference>
<dbReference type="WBParaSite" id="ACRNAN_scaffold548.g14672.t1">
    <property type="protein sequence ID" value="ACRNAN_scaffold548.g14672.t1"/>
    <property type="gene ID" value="ACRNAN_scaffold548.g14672"/>
</dbReference>
<reference evidence="2" key="1">
    <citation type="submission" date="2022-11" db="UniProtKB">
        <authorList>
            <consortium name="WormBaseParasite"/>
        </authorList>
    </citation>
    <scope>IDENTIFICATION</scope>
</reference>
<evidence type="ECO:0000313" key="2">
    <source>
        <dbReference type="WBParaSite" id="ACRNAN_scaffold548.g14672.t1"/>
    </source>
</evidence>
<keyword evidence="1" id="KW-1185">Reference proteome</keyword>
<name>A0A914E3M8_9BILA</name>
<evidence type="ECO:0000313" key="1">
    <source>
        <dbReference type="Proteomes" id="UP000887540"/>
    </source>
</evidence>
<accession>A0A914E3M8</accession>
<sequence length="352" mass="40376">MGNNHSEHPEPLKPVVYVSLPPWVPKYTDKNGNPHSVLKGLIDYNDNCEKTGKRKAFWSELALEHPDVEKGVYIAHSSRIKENDRSFYDPPVPDGTSLAGAFGTDTKYVRNLSHKETIPEKLEDYREKLYRASHQYKQIAEKFDLSPEHPGLDISPDLQDTSYTRYNHLGINQWGHWRQFGPRFFDKPLNEGCLEKGLCLVKYAAVLGIPIAFNSIKARYEEPWSKKYFFQLRPFLKRYFQVNKTLFAGSFVWGASLCVVADFRKRDDIYNHYIVAPFTSLCYYELSGRNLPGAIVLAGILLAGGSMWHYLRCNPQGFTALTHNVTMNDIRFGPLGWKLLDQGSDVPEKVDY</sequence>